<evidence type="ECO:0000313" key="2">
    <source>
        <dbReference type="Proteomes" id="UP001549291"/>
    </source>
</evidence>
<evidence type="ECO:0000313" key="1">
    <source>
        <dbReference type="EMBL" id="MET4716301.1"/>
    </source>
</evidence>
<dbReference type="EMBL" id="JBEPTQ010000001">
    <property type="protein sequence ID" value="MET4716301.1"/>
    <property type="molecule type" value="Genomic_DNA"/>
</dbReference>
<dbReference type="Proteomes" id="UP001549291">
    <property type="component" value="Unassembled WGS sequence"/>
</dbReference>
<keyword evidence="2" id="KW-1185">Reference proteome</keyword>
<accession>A0ABV2RH88</accession>
<sequence>MEEDKHGFSIKDASGFHSRGVPHCEDLHQNNYQYAHQFLSREEVRRIAKAISRLPELLKRPQY</sequence>
<dbReference type="RefSeq" id="WP_354269961.1">
    <property type="nucleotide sequence ID" value="NZ_JBEPTQ010000001.1"/>
</dbReference>
<name>A0ABV2RH88_BRAJP</name>
<comment type="caution">
    <text evidence="1">The sequence shown here is derived from an EMBL/GenBank/DDBJ whole genome shotgun (WGS) entry which is preliminary data.</text>
</comment>
<protein>
    <submittedName>
        <fullName evidence="1">Uncharacterized protein</fullName>
    </submittedName>
</protein>
<reference evidence="1 2" key="1">
    <citation type="submission" date="2024-06" db="EMBL/GenBank/DDBJ databases">
        <title>Genomic Encyclopedia of Type Strains, Phase V (KMG-V): Genome sequencing to study the core and pangenomes of soil and plant-associated prokaryotes.</title>
        <authorList>
            <person name="Whitman W."/>
        </authorList>
    </citation>
    <scope>NUCLEOTIDE SEQUENCE [LARGE SCALE GENOMIC DNA]</scope>
    <source>
        <strain evidence="1 2">USDA 160</strain>
    </source>
</reference>
<organism evidence="1 2">
    <name type="scientific">Bradyrhizobium japonicum</name>
    <dbReference type="NCBI Taxonomy" id="375"/>
    <lineage>
        <taxon>Bacteria</taxon>
        <taxon>Pseudomonadati</taxon>
        <taxon>Pseudomonadota</taxon>
        <taxon>Alphaproteobacteria</taxon>
        <taxon>Hyphomicrobiales</taxon>
        <taxon>Nitrobacteraceae</taxon>
        <taxon>Bradyrhizobium</taxon>
    </lineage>
</organism>
<gene>
    <name evidence="1" type="ORF">ABIF63_000404</name>
</gene>
<proteinExistence type="predicted"/>